<reference evidence="5 6" key="1">
    <citation type="journal article" date="2015" name="Nature">
        <title>rRNA introns, odd ribosomes, and small enigmatic genomes across a large radiation of phyla.</title>
        <authorList>
            <person name="Brown C.T."/>
            <person name="Hug L.A."/>
            <person name="Thomas B.C."/>
            <person name="Sharon I."/>
            <person name="Castelle C.J."/>
            <person name="Singh A."/>
            <person name="Wilkins M.J."/>
            <person name="Williams K.H."/>
            <person name="Banfield J.F."/>
        </authorList>
    </citation>
    <scope>NUCLEOTIDE SEQUENCE [LARGE SCALE GENOMIC DNA]</scope>
</reference>
<dbReference type="CDD" id="cd06423">
    <property type="entry name" value="CESA_like"/>
    <property type="match status" value="1"/>
</dbReference>
<keyword evidence="4" id="KW-0472">Membrane</keyword>
<evidence type="ECO:0000256" key="1">
    <source>
        <dbReference type="ARBA" id="ARBA00006739"/>
    </source>
</evidence>
<evidence type="ECO:0000256" key="2">
    <source>
        <dbReference type="ARBA" id="ARBA00022676"/>
    </source>
</evidence>
<accession>A0A0G1XUG9</accession>
<evidence type="ECO:0000313" key="5">
    <source>
        <dbReference type="EMBL" id="KKW34601.1"/>
    </source>
</evidence>
<proteinExistence type="inferred from homology"/>
<dbReference type="Gene3D" id="3.90.550.10">
    <property type="entry name" value="Spore Coat Polysaccharide Biosynthesis Protein SpsA, Chain A"/>
    <property type="match status" value="1"/>
</dbReference>
<dbReference type="AlphaFoldDB" id="A0A0G1XUG9"/>
<comment type="caution">
    <text evidence="5">The sequence shown here is derived from an EMBL/GenBank/DDBJ whole genome shotgun (WGS) entry which is preliminary data.</text>
</comment>
<dbReference type="PANTHER" id="PTHR43630">
    <property type="entry name" value="POLY-BETA-1,6-N-ACETYL-D-GLUCOSAMINE SYNTHASE"/>
    <property type="match status" value="1"/>
</dbReference>
<keyword evidence="4" id="KW-1133">Transmembrane helix</keyword>
<dbReference type="EMBL" id="LCRM01000068">
    <property type="protein sequence ID" value="KKW34601.1"/>
    <property type="molecule type" value="Genomic_DNA"/>
</dbReference>
<comment type="similarity">
    <text evidence="1">Belongs to the glycosyltransferase 2 family.</text>
</comment>
<dbReference type="Pfam" id="PF13641">
    <property type="entry name" value="Glyco_tranf_2_3"/>
    <property type="match status" value="1"/>
</dbReference>
<dbReference type="InterPro" id="IPR029044">
    <property type="entry name" value="Nucleotide-diphossugar_trans"/>
</dbReference>
<dbReference type="GO" id="GO:0016757">
    <property type="term" value="F:glycosyltransferase activity"/>
    <property type="evidence" value="ECO:0007669"/>
    <property type="project" value="UniProtKB-KW"/>
</dbReference>
<evidence type="ECO:0000256" key="4">
    <source>
        <dbReference type="SAM" id="Phobius"/>
    </source>
</evidence>
<name>A0A0G1XUG9_9BACT</name>
<keyword evidence="3 5" id="KW-0808">Transferase</keyword>
<gene>
    <name evidence="5" type="ORF">UY81_C0068G0005</name>
</gene>
<keyword evidence="2" id="KW-0328">Glycosyltransferase</keyword>
<protein>
    <submittedName>
        <fullName evidence="5">Glycosyltransferase involved in cell wall biogenesis</fullName>
    </submittedName>
</protein>
<keyword evidence="4" id="KW-0812">Transmembrane</keyword>
<evidence type="ECO:0000313" key="6">
    <source>
        <dbReference type="Proteomes" id="UP000034290"/>
    </source>
</evidence>
<dbReference type="PANTHER" id="PTHR43630:SF1">
    <property type="entry name" value="POLY-BETA-1,6-N-ACETYL-D-GLUCOSAMINE SYNTHASE"/>
    <property type="match status" value="1"/>
</dbReference>
<organism evidence="5 6">
    <name type="scientific">Candidatus Giovannonibacteria bacterium GW2011_GWA2_53_7</name>
    <dbReference type="NCBI Taxonomy" id="1618650"/>
    <lineage>
        <taxon>Bacteria</taxon>
        <taxon>Candidatus Giovannoniibacteriota</taxon>
    </lineage>
</organism>
<dbReference type="SUPFAM" id="SSF53448">
    <property type="entry name" value="Nucleotide-diphospho-sugar transferases"/>
    <property type="match status" value="1"/>
</dbReference>
<feature type="transmembrane region" description="Helical" evidence="4">
    <location>
        <begin position="7"/>
        <end position="28"/>
    </location>
</feature>
<sequence>MSGIGEATVYTLLFISLYFEVFLLVTFLEKRAGRPALNTAKYTGNLSRVCLVVPCFNEEKTLAHTMQSIFALRYPREMLETIIVDDGSTDGTLAVAKKFERDGIKALHKENGGKHTALNLALQHTEAEIIGCLDADSTDAEDALMRVIHAFENPDISAVTPGVHVRKPKTALQHIQNAEYTLSVFNRFMFAALGAVFITPGAFSMYRTKAVRDLGGWRHGHSTEDMELALRMQQNGHKIANAPAAAVYTATPKTISALFHQRVRWTYGFLRNFIDYRFMFGNRAYGNLGLFILPTALLSIVTGIYFFARVLWYGLKNLYDMFERIQISLRELRFLFSCMDLSFRSG</sequence>
<feature type="transmembrane region" description="Helical" evidence="4">
    <location>
        <begin position="188"/>
        <end position="206"/>
    </location>
</feature>
<evidence type="ECO:0000256" key="3">
    <source>
        <dbReference type="ARBA" id="ARBA00022679"/>
    </source>
</evidence>
<feature type="transmembrane region" description="Helical" evidence="4">
    <location>
        <begin position="288"/>
        <end position="312"/>
    </location>
</feature>
<dbReference type="Proteomes" id="UP000034290">
    <property type="component" value="Unassembled WGS sequence"/>
</dbReference>